<dbReference type="Proteomes" id="UP000320042">
    <property type="component" value="Unassembled WGS sequence"/>
</dbReference>
<keyword evidence="4" id="KW-0812">Transmembrane</keyword>
<keyword evidence="5 8" id="KW-0732">Signal</keyword>
<proteinExistence type="inferred from homology"/>
<keyword evidence="10" id="KW-1185">Reference proteome</keyword>
<dbReference type="GO" id="GO:0015483">
    <property type="term" value="F:long-chain fatty acid transporting porin activity"/>
    <property type="evidence" value="ECO:0007669"/>
    <property type="project" value="TreeGrafter"/>
</dbReference>
<dbReference type="RefSeq" id="WP_146381996.1">
    <property type="nucleotide sequence ID" value="NZ_VOEJ01000005.1"/>
</dbReference>
<evidence type="ECO:0008006" key="11">
    <source>
        <dbReference type="Google" id="ProtNLM"/>
    </source>
</evidence>
<evidence type="ECO:0000256" key="3">
    <source>
        <dbReference type="ARBA" id="ARBA00022452"/>
    </source>
</evidence>
<reference evidence="9 10" key="1">
    <citation type="submission" date="2019-07" db="EMBL/GenBank/DDBJ databases">
        <authorList>
            <person name="Kim J."/>
        </authorList>
    </citation>
    <scope>NUCLEOTIDE SEQUENCE [LARGE SCALE GENOMIC DNA]</scope>
    <source>
        <strain evidence="10">dk17</strain>
    </source>
</reference>
<keyword evidence="3" id="KW-1134">Transmembrane beta strand</keyword>
<dbReference type="OrthoDB" id="9765571at2"/>
<dbReference type="PANTHER" id="PTHR35093:SF8">
    <property type="entry name" value="OUTER MEMBRANE PROTEIN NMB0088-RELATED"/>
    <property type="match status" value="1"/>
</dbReference>
<dbReference type="Gene3D" id="2.40.160.60">
    <property type="entry name" value="Outer membrane protein transport protein (OMPP1/FadL/TodX)"/>
    <property type="match status" value="1"/>
</dbReference>
<feature type="chain" id="PRO_5021994313" description="Long-chain fatty acid transport protein" evidence="8">
    <location>
        <begin position="22"/>
        <end position="502"/>
    </location>
</feature>
<protein>
    <recommendedName>
        <fullName evidence="11">Long-chain fatty acid transport protein</fullName>
    </recommendedName>
</protein>
<organism evidence="9 10">
    <name type="scientific">Mucilaginibacter pallidiroseus</name>
    <dbReference type="NCBI Taxonomy" id="2599295"/>
    <lineage>
        <taxon>Bacteria</taxon>
        <taxon>Pseudomonadati</taxon>
        <taxon>Bacteroidota</taxon>
        <taxon>Sphingobacteriia</taxon>
        <taxon>Sphingobacteriales</taxon>
        <taxon>Sphingobacteriaceae</taxon>
        <taxon>Mucilaginibacter</taxon>
    </lineage>
</organism>
<dbReference type="AlphaFoldDB" id="A0A563UBR7"/>
<dbReference type="PANTHER" id="PTHR35093">
    <property type="entry name" value="OUTER MEMBRANE PROTEIN NMB0088-RELATED"/>
    <property type="match status" value="1"/>
</dbReference>
<dbReference type="EMBL" id="VOEJ01000005">
    <property type="protein sequence ID" value="TWR28811.1"/>
    <property type="molecule type" value="Genomic_DNA"/>
</dbReference>
<gene>
    <name evidence="9" type="ORF">FPZ43_11100</name>
</gene>
<comment type="similarity">
    <text evidence="2">Belongs to the OmpP1/FadL family.</text>
</comment>
<evidence type="ECO:0000256" key="2">
    <source>
        <dbReference type="ARBA" id="ARBA00008163"/>
    </source>
</evidence>
<name>A0A563UBR7_9SPHI</name>
<evidence type="ECO:0000256" key="7">
    <source>
        <dbReference type="ARBA" id="ARBA00023237"/>
    </source>
</evidence>
<dbReference type="InterPro" id="IPR005017">
    <property type="entry name" value="OMPP1/FadL/TodX"/>
</dbReference>
<evidence type="ECO:0000256" key="8">
    <source>
        <dbReference type="SAM" id="SignalP"/>
    </source>
</evidence>
<evidence type="ECO:0000313" key="9">
    <source>
        <dbReference type="EMBL" id="TWR28811.1"/>
    </source>
</evidence>
<feature type="signal peptide" evidence="8">
    <location>
        <begin position="1"/>
        <end position="21"/>
    </location>
</feature>
<evidence type="ECO:0000256" key="5">
    <source>
        <dbReference type="ARBA" id="ARBA00022729"/>
    </source>
</evidence>
<keyword evidence="7" id="KW-0998">Cell outer membrane</keyword>
<dbReference type="GO" id="GO:0009279">
    <property type="term" value="C:cell outer membrane"/>
    <property type="evidence" value="ECO:0007669"/>
    <property type="project" value="UniProtKB-SubCell"/>
</dbReference>
<comment type="caution">
    <text evidence="9">The sequence shown here is derived from an EMBL/GenBank/DDBJ whole genome shotgun (WGS) entry which is preliminary data.</text>
</comment>
<evidence type="ECO:0000256" key="6">
    <source>
        <dbReference type="ARBA" id="ARBA00023136"/>
    </source>
</evidence>
<evidence type="ECO:0000256" key="4">
    <source>
        <dbReference type="ARBA" id="ARBA00022692"/>
    </source>
</evidence>
<comment type="subcellular location">
    <subcellularLocation>
        <location evidence="1">Cell outer membrane</location>
        <topology evidence="1">Multi-pass membrane protein</topology>
    </subcellularLocation>
</comment>
<keyword evidence="6" id="KW-0472">Membrane</keyword>
<accession>A0A563UBR7</accession>
<evidence type="ECO:0000313" key="10">
    <source>
        <dbReference type="Proteomes" id="UP000320042"/>
    </source>
</evidence>
<dbReference type="SUPFAM" id="SSF56935">
    <property type="entry name" value="Porins"/>
    <property type="match status" value="1"/>
</dbReference>
<sequence length="502" mass="54365">MKIKYILSVVAIVALTKNSFAQYSQDAIRFSGGLNGSTSRIKALGNAGTAVGGDLSNISGNPAGLGFFTRSELSITPEFDGSKVKSTYFGQSMSDSRNSGNVAHAGLVIYNQLSKPRGADKSKGWLSVNYGVSFSRNNNFYENISYGGVNNTSTIANYYSNLANQTKLSDNQGFYLPDGSLQSWAYNQYLIEEQNGNYFPNAQNGSTQLMGITREGGVSTVDFSLGANYSNKLYLGFGVGFTSLRYNSSQVFSENGVVNLPATPTDPAESLNYQSQFYQNQITRGSGINARLGLIYKPVESVRLGATFTSPTWYNIDDNYSEGLSTRYPQSTSNANFSDGTTDPYFLNYNLRTPWKVAGGLAVFAGKYGFITGDVEYVDYSSAKILRNNDYNNTGDNADIASLYRGAINARIGAEARLNSIFSLRGGYGIQGRALRDKDLGGDIKTASAGIGARFGAYYVDATYLHITNNQTVFPYEVGAASPSALLNRSANNGYLTIGYRF</sequence>
<evidence type="ECO:0000256" key="1">
    <source>
        <dbReference type="ARBA" id="ARBA00004571"/>
    </source>
</evidence>